<evidence type="ECO:0000313" key="1">
    <source>
        <dbReference type="EMBL" id="RUT77991.1"/>
    </source>
</evidence>
<dbReference type="EMBL" id="RJJX01000012">
    <property type="protein sequence ID" value="RUT77991.1"/>
    <property type="molecule type" value="Genomic_DNA"/>
</dbReference>
<organism evidence="1 2">
    <name type="scientific">Ancylomarina longa</name>
    <dbReference type="NCBI Taxonomy" id="2487017"/>
    <lineage>
        <taxon>Bacteria</taxon>
        <taxon>Pseudomonadati</taxon>
        <taxon>Bacteroidota</taxon>
        <taxon>Bacteroidia</taxon>
        <taxon>Marinilabiliales</taxon>
        <taxon>Marinifilaceae</taxon>
        <taxon>Ancylomarina</taxon>
    </lineage>
</organism>
<dbReference type="Pfam" id="PF08282">
    <property type="entry name" value="Hydrolase_3"/>
    <property type="match status" value="1"/>
</dbReference>
<evidence type="ECO:0000313" key="2">
    <source>
        <dbReference type="Proteomes" id="UP000282985"/>
    </source>
</evidence>
<comment type="caution">
    <text evidence="1">The sequence shown here is derived from an EMBL/GenBank/DDBJ whole genome shotgun (WGS) entry which is preliminary data.</text>
</comment>
<sequence>MADKIKIVVTDLDGTLLPSRGEVSKKNYECLEGLGQEQIIRVIATGRTLYSALAVLPEDFPIDYLIFSSGAGIMKWENKELIYSQQLEAGEVYELAEILMKQEVDFMILDPIPLNHQFWYYQSGKKNPDFDRRLSLYKQFATPIGKMEDSRRDACQILVILPNKVDGFEELKTKFQDIKIIRATSPLDHESIWMEIFPIHISKGFGCQWLCNHLEVSREESIVVGNDYNDIDLLEWGKYAFVVENAPQELKLKYPLTKNVINDGFAYAVEKVLGKDSIRLTSQQARDRYL</sequence>
<dbReference type="InterPro" id="IPR023214">
    <property type="entry name" value="HAD_sf"/>
</dbReference>
<dbReference type="PANTHER" id="PTHR10000:SF8">
    <property type="entry name" value="HAD SUPERFAMILY HYDROLASE-LIKE, TYPE 3"/>
    <property type="match status" value="1"/>
</dbReference>
<dbReference type="RefSeq" id="WP_127343855.1">
    <property type="nucleotide sequence ID" value="NZ_RJJX01000012.1"/>
</dbReference>
<dbReference type="SUPFAM" id="SSF56784">
    <property type="entry name" value="HAD-like"/>
    <property type="match status" value="1"/>
</dbReference>
<reference evidence="1 2" key="1">
    <citation type="submission" date="2018-11" db="EMBL/GenBank/DDBJ databases">
        <title>Parancylomarina longa gen. nov., sp. nov., isolated from sediments of southern Okinawa.</title>
        <authorList>
            <person name="Fu T."/>
        </authorList>
    </citation>
    <scope>NUCLEOTIDE SEQUENCE [LARGE SCALE GENOMIC DNA]</scope>
    <source>
        <strain evidence="1 2">T3-2 S1-C</strain>
    </source>
</reference>
<keyword evidence="2" id="KW-1185">Reference proteome</keyword>
<dbReference type="InterPro" id="IPR006379">
    <property type="entry name" value="HAD-SF_hydro_IIB"/>
</dbReference>
<name>A0A434AU67_9BACT</name>
<dbReference type="GO" id="GO:0005829">
    <property type="term" value="C:cytosol"/>
    <property type="evidence" value="ECO:0007669"/>
    <property type="project" value="TreeGrafter"/>
</dbReference>
<dbReference type="OrthoDB" id="9814970at2"/>
<dbReference type="InterPro" id="IPR036412">
    <property type="entry name" value="HAD-like_sf"/>
</dbReference>
<dbReference type="Gene3D" id="3.30.1240.10">
    <property type="match status" value="1"/>
</dbReference>
<dbReference type="NCBIfam" id="TIGR01484">
    <property type="entry name" value="HAD-SF-IIB"/>
    <property type="match status" value="1"/>
</dbReference>
<gene>
    <name evidence="1" type="ORF">DLK05_10085</name>
</gene>
<dbReference type="AlphaFoldDB" id="A0A434AU67"/>
<dbReference type="GO" id="GO:0016791">
    <property type="term" value="F:phosphatase activity"/>
    <property type="evidence" value="ECO:0007669"/>
    <property type="project" value="TreeGrafter"/>
</dbReference>
<dbReference type="PANTHER" id="PTHR10000">
    <property type="entry name" value="PHOSPHOSERINE PHOSPHATASE"/>
    <property type="match status" value="1"/>
</dbReference>
<accession>A0A434AU67</accession>
<dbReference type="Proteomes" id="UP000282985">
    <property type="component" value="Unassembled WGS sequence"/>
</dbReference>
<protein>
    <submittedName>
        <fullName evidence="1">HAD family phosphatase</fullName>
    </submittedName>
</protein>
<proteinExistence type="predicted"/>
<dbReference type="Gene3D" id="3.40.50.1000">
    <property type="entry name" value="HAD superfamily/HAD-like"/>
    <property type="match status" value="1"/>
</dbReference>
<dbReference type="GO" id="GO:0000287">
    <property type="term" value="F:magnesium ion binding"/>
    <property type="evidence" value="ECO:0007669"/>
    <property type="project" value="TreeGrafter"/>
</dbReference>